<dbReference type="PRINTS" id="PR00812">
    <property type="entry name" value="BCTERIALGSPF"/>
</dbReference>
<keyword evidence="4 7" id="KW-0812">Transmembrane</keyword>
<protein>
    <submittedName>
        <fullName evidence="9">Type II secretion system F family protein</fullName>
    </submittedName>
</protein>
<name>A0ABW2HJG2_9MICO</name>
<evidence type="ECO:0000256" key="2">
    <source>
        <dbReference type="ARBA" id="ARBA00005745"/>
    </source>
</evidence>
<evidence type="ECO:0000256" key="5">
    <source>
        <dbReference type="ARBA" id="ARBA00022989"/>
    </source>
</evidence>
<comment type="similarity">
    <text evidence="2">Belongs to the GSP F family.</text>
</comment>
<dbReference type="InterPro" id="IPR018076">
    <property type="entry name" value="T2SS_GspF_dom"/>
</dbReference>
<dbReference type="PANTHER" id="PTHR30012">
    <property type="entry name" value="GENERAL SECRETION PATHWAY PROTEIN"/>
    <property type="match status" value="1"/>
</dbReference>
<keyword evidence="6 7" id="KW-0472">Membrane</keyword>
<feature type="domain" description="Type II secretion system protein GspF" evidence="8">
    <location>
        <begin position="278"/>
        <end position="400"/>
    </location>
</feature>
<feature type="transmembrane region" description="Helical" evidence="7">
    <location>
        <begin position="224"/>
        <end position="243"/>
    </location>
</feature>
<evidence type="ECO:0000256" key="6">
    <source>
        <dbReference type="ARBA" id="ARBA00023136"/>
    </source>
</evidence>
<dbReference type="InterPro" id="IPR003004">
    <property type="entry name" value="GspF/PilC"/>
</dbReference>
<dbReference type="PANTHER" id="PTHR30012:SF0">
    <property type="entry name" value="TYPE II SECRETION SYSTEM PROTEIN F-RELATED"/>
    <property type="match status" value="1"/>
</dbReference>
<keyword evidence="10" id="KW-1185">Reference proteome</keyword>
<feature type="transmembrane region" description="Helical" evidence="7">
    <location>
        <begin position="381"/>
        <end position="405"/>
    </location>
</feature>
<comment type="subcellular location">
    <subcellularLocation>
        <location evidence="1">Cell membrane</location>
        <topology evidence="1">Multi-pass membrane protein</topology>
    </subcellularLocation>
</comment>
<dbReference type="InterPro" id="IPR042094">
    <property type="entry name" value="T2SS_GspF_sf"/>
</dbReference>
<reference evidence="10" key="1">
    <citation type="journal article" date="2019" name="Int. J. Syst. Evol. Microbiol.">
        <title>The Global Catalogue of Microorganisms (GCM) 10K type strain sequencing project: providing services to taxonomists for standard genome sequencing and annotation.</title>
        <authorList>
            <consortium name="The Broad Institute Genomics Platform"/>
            <consortium name="The Broad Institute Genome Sequencing Center for Infectious Disease"/>
            <person name="Wu L."/>
            <person name="Ma J."/>
        </authorList>
    </citation>
    <scope>NUCLEOTIDE SEQUENCE [LARGE SCALE GENOMIC DNA]</scope>
    <source>
        <strain evidence="10">CGMCC 1.15772</strain>
    </source>
</reference>
<evidence type="ECO:0000313" key="10">
    <source>
        <dbReference type="Proteomes" id="UP001596507"/>
    </source>
</evidence>
<dbReference type="Proteomes" id="UP001596507">
    <property type="component" value="Unassembled WGS sequence"/>
</dbReference>
<evidence type="ECO:0000313" key="9">
    <source>
        <dbReference type="EMBL" id="MFC7269974.1"/>
    </source>
</evidence>
<dbReference type="RefSeq" id="WP_262874882.1">
    <property type="nucleotide sequence ID" value="NZ_BAABKW010000013.1"/>
</dbReference>
<accession>A0ABW2HJG2</accession>
<evidence type="ECO:0000256" key="3">
    <source>
        <dbReference type="ARBA" id="ARBA00022475"/>
    </source>
</evidence>
<dbReference type="Gene3D" id="1.20.81.30">
    <property type="entry name" value="Type II secretion system (T2SS), domain F"/>
    <property type="match status" value="2"/>
</dbReference>
<gene>
    <name evidence="9" type="ORF">ACFQRL_13500</name>
</gene>
<feature type="domain" description="Type II secretion system protein GspF" evidence="8">
    <location>
        <begin position="75"/>
        <end position="198"/>
    </location>
</feature>
<keyword evidence="5 7" id="KW-1133">Transmembrane helix</keyword>
<evidence type="ECO:0000256" key="1">
    <source>
        <dbReference type="ARBA" id="ARBA00004651"/>
    </source>
</evidence>
<sequence>MSLVQEYSYRAVDAKVGNVVKGVIEAASTSAVTSKLRAQGLTPLEVVELSKTGLNQEISIPGFEKRVKVDSLAVFSKQMAGLINAGLPLMRTLSILIEQAEDKKLQKALVAVHAGVESGMSLSQAFAQHPDVFPPLMISIVKVGEAGGFLGDALNTIAETYQGEAELHNKIKAATTYPIVVFVIAILGAFAMITFVVPIFKGMFEGFGSELPLPTQILVMLSNNMVWILPLLVVVGVVFWIWWSRHKNDEKVRRFVDPLKLKLPVFGPLATKIAVSRFTRNLSMMLKSGVPLIQALAIVGEASNNWKIEQAVTEVMDSVRQGRSFSAPLAKAEVFPPMVAQMVSVGEESGTLADMLASIADFYEGEVKTATEQLTATIEPILIVGIGVIIGGMVVSLYLPIFSIYGEVAKSG</sequence>
<evidence type="ECO:0000259" key="8">
    <source>
        <dbReference type="Pfam" id="PF00482"/>
    </source>
</evidence>
<feature type="transmembrane region" description="Helical" evidence="7">
    <location>
        <begin position="179"/>
        <end position="204"/>
    </location>
</feature>
<evidence type="ECO:0000256" key="4">
    <source>
        <dbReference type="ARBA" id="ARBA00022692"/>
    </source>
</evidence>
<proteinExistence type="inferred from homology"/>
<dbReference type="Pfam" id="PF00482">
    <property type="entry name" value="T2SSF"/>
    <property type="match status" value="2"/>
</dbReference>
<comment type="caution">
    <text evidence="9">The sequence shown here is derived from an EMBL/GenBank/DDBJ whole genome shotgun (WGS) entry which is preliminary data.</text>
</comment>
<organism evidence="9 10">
    <name type="scientific">Microbacterium fluvii</name>
    <dbReference type="NCBI Taxonomy" id="415215"/>
    <lineage>
        <taxon>Bacteria</taxon>
        <taxon>Bacillati</taxon>
        <taxon>Actinomycetota</taxon>
        <taxon>Actinomycetes</taxon>
        <taxon>Micrococcales</taxon>
        <taxon>Microbacteriaceae</taxon>
        <taxon>Microbacterium</taxon>
    </lineage>
</organism>
<keyword evidence="3" id="KW-1003">Cell membrane</keyword>
<evidence type="ECO:0000256" key="7">
    <source>
        <dbReference type="SAM" id="Phobius"/>
    </source>
</evidence>
<dbReference type="EMBL" id="JBHTBE010000003">
    <property type="protein sequence ID" value="MFC7269974.1"/>
    <property type="molecule type" value="Genomic_DNA"/>
</dbReference>